<evidence type="ECO:0008006" key="3">
    <source>
        <dbReference type="Google" id="ProtNLM"/>
    </source>
</evidence>
<evidence type="ECO:0000313" key="2">
    <source>
        <dbReference type="Proteomes" id="UP001596512"/>
    </source>
</evidence>
<proteinExistence type="predicted"/>
<organism evidence="1 2">
    <name type="scientific">Actinokineospora soli</name>
    <dbReference type="NCBI Taxonomy" id="1048753"/>
    <lineage>
        <taxon>Bacteria</taxon>
        <taxon>Bacillati</taxon>
        <taxon>Actinomycetota</taxon>
        <taxon>Actinomycetes</taxon>
        <taxon>Pseudonocardiales</taxon>
        <taxon>Pseudonocardiaceae</taxon>
        <taxon>Actinokineospora</taxon>
    </lineage>
</organism>
<reference evidence="2" key="1">
    <citation type="journal article" date="2019" name="Int. J. Syst. Evol. Microbiol.">
        <title>The Global Catalogue of Microorganisms (GCM) 10K type strain sequencing project: providing services to taxonomists for standard genome sequencing and annotation.</title>
        <authorList>
            <consortium name="The Broad Institute Genomics Platform"/>
            <consortium name="The Broad Institute Genome Sequencing Center for Infectious Disease"/>
            <person name="Wu L."/>
            <person name="Ma J."/>
        </authorList>
    </citation>
    <scope>NUCLEOTIDE SEQUENCE [LARGE SCALE GENOMIC DNA]</scope>
    <source>
        <strain evidence="2">JCM 17695</strain>
    </source>
</reference>
<sequence length="66" mass="6722">MSHSAAATTSVRVGAVALVTMVLVTSEANRPSSVAMVIDVCPVVRSPACPHASPPQGSGSRIRPRP</sequence>
<dbReference type="Proteomes" id="UP001596512">
    <property type="component" value="Unassembled WGS sequence"/>
</dbReference>
<accession>A0ABW2TL69</accession>
<protein>
    <recommendedName>
        <fullName evidence="3">Secreted protein</fullName>
    </recommendedName>
</protein>
<name>A0ABW2TL69_9PSEU</name>
<dbReference type="EMBL" id="JBHTEY010000004">
    <property type="protein sequence ID" value="MFC7614510.1"/>
    <property type="molecule type" value="Genomic_DNA"/>
</dbReference>
<gene>
    <name evidence="1" type="ORF">ACFQV2_14240</name>
</gene>
<comment type="caution">
    <text evidence="1">The sequence shown here is derived from an EMBL/GenBank/DDBJ whole genome shotgun (WGS) entry which is preliminary data.</text>
</comment>
<keyword evidence="2" id="KW-1185">Reference proteome</keyword>
<evidence type="ECO:0000313" key="1">
    <source>
        <dbReference type="EMBL" id="MFC7614510.1"/>
    </source>
</evidence>